<proteinExistence type="predicted"/>
<sequence length="154" mass="16924">MVRNIVVMTVGMAAMPYLLETRSYFSRLPSSPRPTPSVIAAAIALAEGVAETVKGTTQYVHAQGSCFKKIPIAIDFLLEGIPRTASRPAHINSEANYEAHGPYHRNFRDYRPVPPPADDKEDLCSTPRVDAAHLQVDMTYDRSTLVKAADTILI</sequence>
<dbReference type="AlphaFoldDB" id="A0A5N7BK95"/>
<name>A0A5N7BK95_9EURO</name>
<accession>A0A5N7BK95</accession>
<reference evidence="1 2" key="1">
    <citation type="submission" date="2019-04" db="EMBL/GenBank/DDBJ databases">
        <title>Friends and foes A comparative genomics studyof 23 Aspergillus species from section Flavi.</title>
        <authorList>
            <consortium name="DOE Joint Genome Institute"/>
            <person name="Kjaerbolling I."/>
            <person name="Vesth T."/>
            <person name="Frisvad J.C."/>
            <person name="Nybo J.L."/>
            <person name="Theobald S."/>
            <person name="Kildgaard S."/>
            <person name="Isbrandt T."/>
            <person name="Kuo A."/>
            <person name="Sato A."/>
            <person name="Lyhne E.K."/>
            <person name="Kogle M.E."/>
            <person name="Wiebenga A."/>
            <person name="Kun R.S."/>
            <person name="Lubbers R.J."/>
            <person name="Makela M.R."/>
            <person name="Barry K."/>
            <person name="Chovatia M."/>
            <person name="Clum A."/>
            <person name="Daum C."/>
            <person name="Haridas S."/>
            <person name="He G."/>
            <person name="LaButti K."/>
            <person name="Lipzen A."/>
            <person name="Mondo S."/>
            <person name="Riley R."/>
            <person name="Salamov A."/>
            <person name="Simmons B.A."/>
            <person name="Magnuson J.K."/>
            <person name="Henrissat B."/>
            <person name="Mortensen U.H."/>
            <person name="Larsen T.O."/>
            <person name="Devries R.P."/>
            <person name="Grigoriev I.V."/>
            <person name="Machida M."/>
            <person name="Baker S.E."/>
            <person name="Andersen M.R."/>
        </authorList>
    </citation>
    <scope>NUCLEOTIDE SEQUENCE [LARGE SCALE GENOMIC DNA]</scope>
    <source>
        <strain evidence="1 2">IBT 29228</strain>
    </source>
</reference>
<gene>
    <name evidence="1" type="ORF">BDV26DRAFT_288759</name>
</gene>
<keyword evidence="2" id="KW-1185">Reference proteome</keyword>
<dbReference type="OrthoDB" id="4483748at2759"/>
<evidence type="ECO:0000313" key="1">
    <source>
        <dbReference type="EMBL" id="KAE8382234.1"/>
    </source>
</evidence>
<organism evidence="1 2">
    <name type="scientific">Aspergillus bertholletiae</name>
    <dbReference type="NCBI Taxonomy" id="1226010"/>
    <lineage>
        <taxon>Eukaryota</taxon>
        <taxon>Fungi</taxon>
        <taxon>Dikarya</taxon>
        <taxon>Ascomycota</taxon>
        <taxon>Pezizomycotina</taxon>
        <taxon>Eurotiomycetes</taxon>
        <taxon>Eurotiomycetidae</taxon>
        <taxon>Eurotiales</taxon>
        <taxon>Aspergillaceae</taxon>
        <taxon>Aspergillus</taxon>
        <taxon>Aspergillus subgen. Circumdati</taxon>
    </lineage>
</organism>
<evidence type="ECO:0000313" key="2">
    <source>
        <dbReference type="Proteomes" id="UP000326198"/>
    </source>
</evidence>
<protein>
    <submittedName>
        <fullName evidence="1">Uncharacterized protein</fullName>
    </submittedName>
</protein>
<dbReference type="Proteomes" id="UP000326198">
    <property type="component" value="Unassembled WGS sequence"/>
</dbReference>
<dbReference type="EMBL" id="ML736164">
    <property type="protein sequence ID" value="KAE8382234.1"/>
    <property type="molecule type" value="Genomic_DNA"/>
</dbReference>